<name>A0A426QDV8_9GAMM</name>
<reference evidence="1 2" key="1">
    <citation type="journal article" date="2010" name="Int. J. Syst. Evol. Microbiol.">
        <title>Thiohalobacter thiocyanaticus gen. nov., sp. nov., a moderately halophilic, sulfur-oxidizing gammaproteobacterium from hypersaline lakes, that utilizes thiocyanate.</title>
        <authorList>
            <person name="Sorokin D.Y."/>
            <person name="Kovaleva O.L."/>
            <person name="Tourova T.P."/>
            <person name="Muyzer G."/>
        </authorList>
    </citation>
    <scope>NUCLEOTIDE SEQUENCE [LARGE SCALE GENOMIC DNA]</scope>
    <source>
        <strain evidence="1 2">Hrh1</strain>
    </source>
</reference>
<dbReference type="EMBL" id="QZMU01000002">
    <property type="protein sequence ID" value="RRQ19921.1"/>
    <property type="molecule type" value="Genomic_DNA"/>
</dbReference>
<proteinExistence type="predicted"/>
<evidence type="ECO:0000313" key="1">
    <source>
        <dbReference type="EMBL" id="RRQ19921.1"/>
    </source>
</evidence>
<organism evidence="1 2">
    <name type="scientific">Thiohalobacter thiocyanaticus</name>
    <dbReference type="NCBI Taxonomy" id="585455"/>
    <lineage>
        <taxon>Bacteria</taxon>
        <taxon>Pseudomonadati</taxon>
        <taxon>Pseudomonadota</taxon>
        <taxon>Gammaproteobacteria</taxon>
        <taxon>Thiohalobacterales</taxon>
        <taxon>Thiohalobacteraceae</taxon>
        <taxon>Thiohalobacter</taxon>
    </lineage>
</organism>
<evidence type="ECO:0000313" key="2">
    <source>
        <dbReference type="Proteomes" id="UP000287798"/>
    </source>
</evidence>
<gene>
    <name evidence="1" type="ORF">D6C00_14245</name>
</gene>
<dbReference type="OrthoDB" id="8779628at2"/>
<dbReference type="GO" id="GO:0016787">
    <property type="term" value="F:hydrolase activity"/>
    <property type="evidence" value="ECO:0007669"/>
    <property type="project" value="UniProtKB-KW"/>
</dbReference>
<keyword evidence="1" id="KW-0378">Hydrolase</keyword>
<comment type="caution">
    <text evidence="1">The sequence shown here is derived from an EMBL/GenBank/DDBJ whole genome shotgun (WGS) entry which is preliminary data.</text>
</comment>
<sequence>MALIVSSRVKAKLIEKHSVSEEEVIQCFATREGGFLKDTREEHLTDPPSQWFVAETYFGRILKVVFIMEDGDIYIKTAYPANSKEIRIYEKYAM</sequence>
<dbReference type="AlphaFoldDB" id="A0A426QDV8"/>
<accession>A0A426QDV8</accession>
<keyword evidence="2" id="KW-1185">Reference proteome</keyword>
<dbReference type="RefSeq" id="WP_125182486.1">
    <property type="nucleotide sequence ID" value="NZ_QZMU01000002.1"/>
</dbReference>
<protein>
    <submittedName>
        <fullName evidence="1">ADP-ribosyl-(Dinitrogen reductase) hydrolase</fullName>
    </submittedName>
</protein>
<dbReference type="Proteomes" id="UP000287798">
    <property type="component" value="Unassembled WGS sequence"/>
</dbReference>